<dbReference type="GO" id="GO:0046872">
    <property type="term" value="F:metal ion binding"/>
    <property type="evidence" value="ECO:0007669"/>
    <property type="project" value="UniProtKB-KW"/>
</dbReference>
<dbReference type="KEGG" id="pmet:G4Y79_18895"/>
<keyword evidence="1 4" id="KW-0349">Heme</keyword>
<dbReference type="PROSITE" id="PS51007">
    <property type="entry name" value="CYTC"/>
    <property type="match status" value="1"/>
</dbReference>
<dbReference type="AlphaFoldDB" id="A0A7S8EE16"/>
<reference evidence="6 7" key="1">
    <citation type="submission" date="2020-02" db="EMBL/GenBank/DDBJ databases">
        <authorList>
            <person name="Zheng R.K."/>
            <person name="Sun C.M."/>
        </authorList>
    </citation>
    <scope>NUCLEOTIDE SEQUENCE [LARGE SCALE GENOMIC DNA]</scope>
    <source>
        <strain evidence="7">rifampicinis</strain>
    </source>
</reference>
<dbReference type="GO" id="GO:0009055">
    <property type="term" value="F:electron transfer activity"/>
    <property type="evidence" value="ECO:0007669"/>
    <property type="project" value="InterPro"/>
</dbReference>
<evidence type="ECO:0000313" key="6">
    <source>
        <dbReference type="EMBL" id="QPC85252.1"/>
    </source>
</evidence>
<evidence type="ECO:0000259" key="5">
    <source>
        <dbReference type="PROSITE" id="PS51007"/>
    </source>
</evidence>
<protein>
    <submittedName>
        <fullName evidence="6">C-type cytochrome</fullName>
    </submittedName>
</protein>
<dbReference type="InterPro" id="IPR009056">
    <property type="entry name" value="Cyt_c-like_dom"/>
</dbReference>
<evidence type="ECO:0000313" key="7">
    <source>
        <dbReference type="Proteomes" id="UP000594468"/>
    </source>
</evidence>
<evidence type="ECO:0000256" key="4">
    <source>
        <dbReference type="PROSITE-ProRule" id="PRU00433"/>
    </source>
</evidence>
<dbReference type="GO" id="GO:0020037">
    <property type="term" value="F:heme binding"/>
    <property type="evidence" value="ECO:0007669"/>
    <property type="project" value="InterPro"/>
</dbReference>
<evidence type="ECO:0000256" key="2">
    <source>
        <dbReference type="ARBA" id="ARBA00022723"/>
    </source>
</evidence>
<evidence type="ECO:0000256" key="1">
    <source>
        <dbReference type="ARBA" id="ARBA00022617"/>
    </source>
</evidence>
<keyword evidence="2 4" id="KW-0479">Metal-binding</keyword>
<feature type="domain" description="Cytochrome c" evidence="5">
    <location>
        <begin position="4"/>
        <end position="95"/>
    </location>
</feature>
<dbReference type="Gene3D" id="1.10.760.10">
    <property type="entry name" value="Cytochrome c-like domain"/>
    <property type="match status" value="1"/>
</dbReference>
<dbReference type="InterPro" id="IPR036909">
    <property type="entry name" value="Cyt_c-like_dom_sf"/>
</dbReference>
<keyword evidence="7" id="KW-1185">Reference proteome</keyword>
<organism evidence="6 7">
    <name type="scientific">Phototrophicus methaneseepsis</name>
    <dbReference type="NCBI Taxonomy" id="2710758"/>
    <lineage>
        <taxon>Bacteria</taxon>
        <taxon>Bacillati</taxon>
        <taxon>Chloroflexota</taxon>
        <taxon>Candidatus Thermofontia</taxon>
        <taxon>Phototrophicales</taxon>
        <taxon>Phototrophicaceae</taxon>
        <taxon>Phototrophicus</taxon>
    </lineage>
</organism>
<proteinExistence type="predicted"/>
<dbReference type="Pfam" id="PF00034">
    <property type="entry name" value="Cytochrom_C"/>
    <property type="match status" value="1"/>
</dbReference>
<accession>A0A7S8EE16</accession>
<name>A0A7S8EE16_9CHLR</name>
<dbReference type="Proteomes" id="UP000594468">
    <property type="component" value="Chromosome"/>
</dbReference>
<evidence type="ECO:0000256" key="3">
    <source>
        <dbReference type="ARBA" id="ARBA00023004"/>
    </source>
</evidence>
<dbReference type="EMBL" id="CP062983">
    <property type="protein sequence ID" value="QPC85252.1"/>
    <property type="molecule type" value="Genomic_DNA"/>
</dbReference>
<keyword evidence="3 4" id="KW-0408">Iron</keyword>
<dbReference type="SUPFAM" id="SSF46626">
    <property type="entry name" value="Cytochrome c"/>
    <property type="match status" value="1"/>
</dbReference>
<gene>
    <name evidence="6" type="ORF">G4Y79_18895</name>
</gene>
<sequence>MPAGDAEQGRELIRQYGCSACHAVPNVAGPQGTTGPSLAHIAEQSYIAGVLTNTPQNLITWIQFPQEVDPQTAMPHVGVSYDDAVDIAAYLYSLDSDR</sequence>